<evidence type="ECO:0000256" key="5">
    <source>
        <dbReference type="PROSITE-ProRule" id="PRU00169"/>
    </source>
</evidence>
<keyword evidence="9" id="KW-1185">Reference proteome</keyword>
<evidence type="ECO:0000256" key="2">
    <source>
        <dbReference type="ARBA" id="ARBA00023015"/>
    </source>
</evidence>
<keyword evidence="2" id="KW-0805">Transcription regulation</keyword>
<feature type="domain" description="Response regulatory" evidence="7">
    <location>
        <begin position="3"/>
        <end position="121"/>
    </location>
</feature>
<dbReference type="Proteomes" id="UP001501705">
    <property type="component" value="Unassembled WGS sequence"/>
</dbReference>
<dbReference type="PANTHER" id="PTHR43214">
    <property type="entry name" value="TWO-COMPONENT RESPONSE REGULATOR"/>
    <property type="match status" value="1"/>
</dbReference>
<proteinExistence type="predicted"/>
<dbReference type="Pfam" id="PF00072">
    <property type="entry name" value="Response_reg"/>
    <property type="match status" value="1"/>
</dbReference>
<dbReference type="CDD" id="cd17535">
    <property type="entry name" value="REC_NarL-like"/>
    <property type="match status" value="1"/>
</dbReference>
<gene>
    <name evidence="8" type="ORF">GCM10009804_56920</name>
</gene>
<dbReference type="SUPFAM" id="SSF52172">
    <property type="entry name" value="CheY-like"/>
    <property type="match status" value="1"/>
</dbReference>
<dbReference type="PROSITE" id="PS50043">
    <property type="entry name" value="HTH_LUXR_2"/>
    <property type="match status" value="1"/>
</dbReference>
<accession>A0ABP4PWF4</accession>
<evidence type="ECO:0000259" key="7">
    <source>
        <dbReference type="PROSITE" id="PS50110"/>
    </source>
</evidence>
<evidence type="ECO:0000256" key="4">
    <source>
        <dbReference type="ARBA" id="ARBA00023163"/>
    </source>
</evidence>
<sequence length="231" mass="24452">MIGVLVVDDQELVRSGLRALVSAEGDLEVVGEAADGPSGVRLARELRPDVVLMDIRMPGGEGLTATRAITADPALVGTKIIVLTGYDTDDSVMIALRSGASGYLLKDFEAPALLQAIRTAAAGDALLAPSIARRIATTWTPPGAPRTDPATERLLAGLTDREREVLALVARGRTNAELATDLHISLGTAKTHVSRILTKLSARDRVQLAILGHQAGLADPNRRRHREPKNG</sequence>
<dbReference type="SMART" id="SM00448">
    <property type="entry name" value="REC"/>
    <property type="match status" value="1"/>
</dbReference>
<organism evidence="8 9">
    <name type="scientific">Kribbella hippodromi</name>
    <dbReference type="NCBI Taxonomy" id="434347"/>
    <lineage>
        <taxon>Bacteria</taxon>
        <taxon>Bacillati</taxon>
        <taxon>Actinomycetota</taxon>
        <taxon>Actinomycetes</taxon>
        <taxon>Propionibacteriales</taxon>
        <taxon>Kribbellaceae</taxon>
        <taxon>Kribbella</taxon>
    </lineage>
</organism>
<dbReference type="PRINTS" id="PR00038">
    <property type="entry name" value="HTHLUXR"/>
</dbReference>
<dbReference type="InterPro" id="IPR039420">
    <property type="entry name" value="WalR-like"/>
</dbReference>
<dbReference type="RefSeq" id="WP_344238189.1">
    <property type="nucleotide sequence ID" value="NZ_BAAAPH010000021.1"/>
</dbReference>
<keyword evidence="3" id="KW-0238">DNA-binding</keyword>
<dbReference type="Gene3D" id="3.40.50.2300">
    <property type="match status" value="1"/>
</dbReference>
<dbReference type="InterPro" id="IPR001789">
    <property type="entry name" value="Sig_transdc_resp-reg_receiver"/>
</dbReference>
<dbReference type="CDD" id="cd06170">
    <property type="entry name" value="LuxR_C_like"/>
    <property type="match status" value="1"/>
</dbReference>
<dbReference type="InterPro" id="IPR058245">
    <property type="entry name" value="NreC/VraR/RcsB-like_REC"/>
</dbReference>
<dbReference type="EMBL" id="BAAAPH010000021">
    <property type="protein sequence ID" value="GAA1593065.1"/>
    <property type="molecule type" value="Genomic_DNA"/>
</dbReference>
<protein>
    <submittedName>
        <fullName evidence="8">Response regulator transcription factor</fullName>
    </submittedName>
</protein>
<dbReference type="Pfam" id="PF00196">
    <property type="entry name" value="GerE"/>
    <property type="match status" value="1"/>
</dbReference>
<keyword evidence="4" id="KW-0804">Transcription</keyword>
<evidence type="ECO:0000313" key="8">
    <source>
        <dbReference type="EMBL" id="GAA1593065.1"/>
    </source>
</evidence>
<evidence type="ECO:0000256" key="1">
    <source>
        <dbReference type="ARBA" id="ARBA00022553"/>
    </source>
</evidence>
<evidence type="ECO:0000256" key="3">
    <source>
        <dbReference type="ARBA" id="ARBA00023125"/>
    </source>
</evidence>
<evidence type="ECO:0000313" key="9">
    <source>
        <dbReference type="Proteomes" id="UP001501705"/>
    </source>
</evidence>
<dbReference type="SMART" id="SM00421">
    <property type="entry name" value="HTH_LUXR"/>
    <property type="match status" value="1"/>
</dbReference>
<dbReference type="InterPro" id="IPR000792">
    <property type="entry name" value="Tscrpt_reg_LuxR_C"/>
</dbReference>
<name>A0ABP4PWF4_9ACTN</name>
<dbReference type="InterPro" id="IPR011006">
    <property type="entry name" value="CheY-like_superfamily"/>
</dbReference>
<feature type="modified residue" description="4-aspartylphosphate" evidence="5">
    <location>
        <position position="54"/>
    </location>
</feature>
<comment type="caution">
    <text evidence="8">The sequence shown here is derived from an EMBL/GenBank/DDBJ whole genome shotgun (WGS) entry which is preliminary data.</text>
</comment>
<reference evidence="9" key="1">
    <citation type="journal article" date="2019" name="Int. J. Syst. Evol. Microbiol.">
        <title>The Global Catalogue of Microorganisms (GCM) 10K type strain sequencing project: providing services to taxonomists for standard genome sequencing and annotation.</title>
        <authorList>
            <consortium name="The Broad Institute Genomics Platform"/>
            <consortium name="The Broad Institute Genome Sequencing Center for Infectious Disease"/>
            <person name="Wu L."/>
            <person name="Ma J."/>
        </authorList>
    </citation>
    <scope>NUCLEOTIDE SEQUENCE [LARGE SCALE GENOMIC DNA]</scope>
    <source>
        <strain evidence="9">JCM 15572</strain>
    </source>
</reference>
<keyword evidence="1 5" id="KW-0597">Phosphoprotein</keyword>
<evidence type="ECO:0000259" key="6">
    <source>
        <dbReference type="PROSITE" id="PS50043"/>
    </source>
</evidence>
<dbReference type="PROSITE" id="PS50110">
    <property type="entry name" value="RESPONSE_REGULATORY"/>
    <property type="match status" value="1"/>
</dbReference>
<feature type="domain" description="HTH luxR-type" evidence="6">
    <location>
        <begin position="151"/>
        <end position="216"/>
    </location>
</feature>
<dbReference type="PANTHER" id="PTHR43214:SF24">
    <property type="entry name" value="TRANSCRIPTIONAL REGULATORY PROTEIN NARL-RELATED"/>
    <property type="match status" value="1"/>
</dbReference>